<comment type="caution">
    <text evidence="1">The sequence shown here is derived from an EMBL/GenBank/DDBJ whole genome shotgun (WGS) entry which is preliminary data.</text>
</comment>
<evidence type="ECO:0000313" key="2">
    <source>
        <dbReference type="EMBL" id="CAF3762372.1"/>
    </source>
</evidence>
<protein>
    <submittedName>
        <fullName evidence="1">Uncharacterized protein</fullName>
    </submittedName>
</protein>
<proteinExistence type="predicted"/>
<organism evidence="1 3">
    <name type="scientific">Didymodactylos carnosus</name>
    <dbReference type="NCBI Taxonomy" id="1234261"/>
    <lineage>
        <taxon>Eukaryota</taxon>
        <taxon>Metazoa</taxon>
        <taxon>Spiralia</taxon>
        <taxon>Gnathifera</taxon>
        <taxon>Rotifera</taxon>
        <taxon>Eurotatoria</taxon>
        <taxon>Bdelloidea</taxon>
        <taxon>Philodinida</taxon>
        <taxon>Philodinidae</taxon>
        <taxon>Didymodactylos</taxon>
    </lineage>
</organism>
<evidence type="ECO:0000313" key="1">
    <source>
        <dbReference type="EMBL" id="CAF0992379.1"/>
    </source>
</evidence>
<dbReference type="AlphaFoldDB" id="A0A8S2DNY6"/>
<dbReference type="Proteomes" id="UP000677228">
    <property type="component" value="Unassembled WGS sequence"/>
</dbReference>
<evidence type="ECO:0000313" key="3">
    <source>
        <dbReference type="Proteomes" id="UP000677228"/>
    </source>
</evidence>
<dbReference type="EMBL" id="CAJOBA010006068">
    <property type="protein sequence ID" value="CAF3762372.1"/>
    <property type="molecule type" value="Genomic_DNA"/>
</dbReference>
<accession>A0A8S2DNY6</accession>
<gene>
    <name evidence="1" type="ORF">OVA965_LOCUS14141</name>
    <name evidence="2" type="ORF">TMI583_LOCUS14144</name>
</gene>
<dbReference type="Proteomes" id="UP000682733">
    <property type="component" value="Unassembled WGS sequence"/>
</dbReference>
<dbReference type="EMBL" id="CAJNOK010006061">
    <property type="protein sequence ID" value="CAF0992379.1"/>
    <property type="molecule type" value="Genomic_DNA"/>
</dbReference>
<reference evidence="1" key="1">
    <citation type="submission" date="2021-02" db="EMBL/GenBank/DDBJ databases">
        <authorList>
            <person name="Nowell W R."/>
        </authorList>
    </citation>
    <scope>NUCLEOTIDE SEQUENCE</scope>
</reference>
<name>A0A8S2DNY6_9BILA</name>
<sequence length="151" mass="17273">IITIKNRRRRKKIKNKSITTTIDSASLTITTTSITTPILITIDDHKEFILNSIKKWARDNKENLSFDELELKPDVDYILNLTDNNNIIEGLSYFTSPLESMEYNTVHGVQESAISRLECRKNPSRCRKNGNCGQKSERNIPAVLCRQGMLC</sequence>
<feature type="non-terminal residue" evidence="1">
    <location>
        <position position="151"/>
    </location>
</feature>